<dbReference type="Proteomes" id="UP000306888">
    <property type="component" value="Unassembled WGS sequence"/>
</dbReference>
<name>A0A4S2DKP8_9CLOT</name>
<dbReference type="RefSeq" id="WP_136007542.1">
    <property type="nucleotide sequence ID" value="NZ_SRYR01000007.1"/>
</dbReference>
<dbReference type="AlphaFoldDB" id="A0A4S2DKP8"/>
<organism evidence="2 3">
    <name type="scientific">Clostridium sartagoforme</name>
    <dbReference type="NCBI Taxonomy" id="84031"/>
    <lineage>
        <taxon>Bacteria</taxon>
        <taxon>Bacillati</taxon>
        <taxon>Bacillota</taxon>
        <taxon>Clostridia</taxon>
        <taxon>Eubacteriales</taxon>
        <taxon>Clostridiaceae</taxon>
        <taxon>Clostridium</taxon>
    </lineage>
</organism>
<keyword evidence="1" id="KW-0472">Membrane</keyword>
<evidence type="ECO:0000256" key="1">
    <source>
        <dbReference type="SAM" id="Phobius"/>
    </source>
</evidence>
<evidence type="ECO:0000313" key="2">
    <source>
        <dbReference type="EMBL" id="TGY41521.1"/>
    </source>
</evidence>
<keyword evidence="1" id="KW-1133">Transmembrane helix</keyword>
<feature type="transmembrane region" description="Helical" evidence="1">
    <location>
        <begin position="7"/>
        <end position="26"/>
    </location>
</feature>
<feature type="transmembrane region" description="Helical" evidence="1">
    <location>
        <begin position="46"/>
        <end position="66"/>
    </location>
</feature>
<reference evidence="2 3" key="1">
    <citation type="submission" date="2019-04" db="EMBL/GenBank/DDBJ databases">
        <title>Microbes associate with the intestines of laboratory mice.</title>
        <authorList>
            <person name="Navarre W."/>
            <person name="Wong E."/>
            <person name="Huang K."/>
            <person name="Tropini C."/>
            <person name="Ng K."/>
            <person name="Yu B."/>
        </authorList>
    </citation>
    <scope>NUCLEOTIDE SEQUENCE [LARGE SCALE GENOMIC DNA]</scope>
    <source>
        <strain evidence="2 3">NM50_B9-20</strain>
    </source>
</reference>
<proteinExistence type="predicted"/>
<sequence length="75" mass="8819">MRKNAKDYLFNIAISVITLFSFFMTIKIDNDSRLPQNINTDYHMNSLPYIYIILICLATLVILNLFKFIKVRKTA</sequence>
<protein>
    <recommendedName>
        <fullName evidence="4">DUF3955 domain-containing protein</fullName>
    </recommendedName>
</protein>
<dbReference type="OrthoDB" id="1934987at2"/>
<evidence type="ECO:0000313" key="3">
    <source>
        <dbReference type="Proteomes" id="UP000306888"/>
    </source>
</evidence>
<dbReference type="EMBL" id="SRYR01000007">
    <property type="protein sequence ID" value="TGY41521.1"/>
    <property type="molecule type" value="Genomic_DNA"/>
</dbReference>
<keyword evidence="1" id="KW-0812">Transmembrane</keyword>
<keyword evidence="3" id="KW-1185">Reference proteome</keyword>
<gene>
    <name evidence="2" type="ORF">E5347_12390</name>
</gene>
<accession>A0A4S2DKP8</accession>
<evidence type="ECO:0008006" key="4">
    <source>
        <dbReference type="Google" id="ProtNLM"/>
    </source>
</evidence>
<comment type="caution">
    <text evidence="2">The sequence shown here is derived from an EMBL/GenBank/DDBJ whole genome shotgun (WGS) entry which is preliminary data.</text>
</comment>